<dbReference type="PROSITE" id="PS50157">
    <property type="entry name" value="ZINC_FINGER_C2H2_2"/>
    <property type="match status" value="1"/>
</dbReference>
<proteinExistence type="predicted"/>
<dbReference type="PANTHER" id="PTHR13182:SF8">
    <property type="entry name" value="CYTOPLASMIC 60S SUBUNIT BIOGENESIS FACTOR ZNF622"/>
    <property type="match status" value="1"/>
</dbReference>
<dbReference type="EMBL" id="SNRW01030412">
    <property type="protein sequence ID" value="KAA6358065.1"/>
    <property type="molecule type" value="Genomic_DNA"/>
</dbReference>
<dbReference type="InterPro" id="IPR041661">
    <property type="entry name" value="ZN622/Rei1/Reh1_Znf-C2H2"/>
</dbReference>
<dbReference type="InterPro" id="IPR022755">
    <property type="entry name" value="Znf_C2H2_jaz"/>
</dbReference>
<evidence type="ECO:0000256" key="1">
    <source>
        <dbReference type="ARBA" id="ARBA00022723"/>
    </source>
</evidence>
<keyword evidence="2 4" id="KW-0863">Zinc-finger</keyword>
<dbReference type="InterPro" id="IPR040025">
    <property type="entry name" value="Znf622/Rei1/Reh1"/>
</dbReference>
<feature type="compositionally biased region" description="Acidic residues" evidence="6">
    <location>
        <begin position="241"/>
        <end position="273"/>
    </location>
</feature>
<feature type="coiled-coil region" evidence="5">
    <location>
        <begin position="88"/>
        <end position="130"/>
    </location>
</feature>
<feature type="compositionally biased region" description="Basic and acidic residues" evidence="6">
    <location>
        <begin position="11"/>
        <end position="30"/>
    </location>
</feature>
<evidence type="ECO:0000256" key="4">
    <source>
        <dbReference type="PROSITE-ProRule" id="PRU00042"/>
    </source>
</evidence>
<gene>
    <name evidence="8" type="ORF">EZS28_046408</name>
</gene>
<dbReference type="SMART" id="SM00355">
    <property type="entry name" value="ZnF_C2H2"/>
    <property type="match status" value="3"/>
</dbReference>
<protein>
    <recommendedName>
        <fullName evidence="7">C2H2-type domain-containing protein</fullName>
    </recommendedName>
</protein>
<dbReference type="GO" id="GO:0042273">
    <property type="term" value="P:ribosomal large subunit biogenesis"/>
    <property type="evidence" value="ECO:0007669"/>
    <property type="project" value="TreeGrafter"/>
</dbReference>
<dbReference type="PROSITE" id="PS00028">
    <property type="entry name" value="ZINC_FINGER_C2H2_1"/>
    <property type="match status" value="2"/>
</dbReference>
<dbReference type="InterPro" id="IPR036236">
    <property type="entry name" value="Znf_C2H2_sf"/>
</dbReference>
<evidence type="ECO:0000313" key="9">
    <source>
        <dbReference type="Proteomes" id="UP000324800"/>
    </source>
</evidence>
<accession>A0A5J4TKM8</accession>
<dbReference type="Pfam" id="PF12171">
    <property type="entry name" value="zf-C2H2_jaz"/>
    <property type="match status" value="1"/>
</dbReference>
<evidence type="ECO:0000256" key="5">
    <source>
        <dbReference type="SAM" id="Coils"/>
    </source>
</evidence>
<dbReference type="GO" id="GO:0008270">
    <property type="term" value="F:zinc ion binding"/>
    <property type="evidence" value="ECO:0007669"/>
    <property type="project" value="UniProtKB-KW"/>
</dbReference>
<keyword evidence="3" id="KW-0862">Zinc</keyword>
<dbReference type="Gene3D" id="3.30.160.60">
    <property type="entry name" value="Classic Zinc Finger"/>
    <property type="match status" value="1"/>
</dbReference>
<keyword evidence="1" id="KW-0479">Metal-binding</keyword>
<evidence type="ECO:0000256" key="6">
    <source>
        <dbReference type="SAM" id="MobiDB-lite"/>
    </source>
</evidence>
<feature type="region of interest" description="Disordered" evidence="6">
    <location>
        <begin position="240"/>
        <end position="283"/>
    </location>
</feature>
<feature type="region of interest" description="Disordered" evidence="6">
    <location>
        <begin position="1"/>
        <end position="30"/>
    </location>
</feature>
<dbReference type="PANTHER" id="PTHR13182">
    <property type="entry name" value="ZINC FINGER PROTEIN 622"/>
    <property type="match status" value="1"/>
</dbReference>
<name>A0A5J4TKM8_9EUKA</name>
<dbReference type="GO" id="GO:0030687">
    <property type="term" value="C:preribosome, large subunit precursor"/>
    <property type="evidence" value="ECO:0007669"/>
    <property type="project" value="TreeGrafter"/>
</dbReference>
<organism evidence="8 9">
    <name type="scientific">Streblomastix strix</name>
    <dbReference type="NCBI Taxonomy" id="222440"/>
    <lineage>
        <taxon>Eukaryota</taxon>
        <taxon>Metamonada</taxon>
        <taxon>Preaxostyla</taxon>
        <taxon>Oxymonadida</taxon>
        <taxon>Streblomastigidae</taxon>
        <taxon>Streblomastix</taxon>
    </lineage>
</organism>
<evidence type="ECO:0000313" key="8">
    <source>
        <dbReference type="EMBL" id="KAA6358065.1"/>
    </source>
</evidence>
<evidence type="ECO:0000259" key="7">
    <source>
        <dbReference type="PROSITE" id="PS50157"/>
    </source>
</evidence>
<feature type="domain" description="C2H2-type" evidence="7">
    <location>
        <begin position="33"/>
        <end position="62"/>
    </location>
</feature>
<evidence type="ECO:0000256" key="3">
    <source>
        <dbReference type="ARBA" id="ARBA00022833"/>
    </source>
</evidence>
<dbReference type="InterPro" id="IPR013087">
    <property type="entry name" value="Znf_C2H2_type"/>
</dbReference>
<comment type="caution">
    <text evidence="8">The sequence shown here is derived from an EMBL/GenBank/DDBJ whole genome shotgun (WGS) entry which is preliminary data.</text>
</comment>
<reference evidence="8 9" key="1">
    <citation type="submission" date="2019-03" db="EMBL/GenBank/DDBJ databases">
        <title>Single cell metagenomics reveals metabolic interactions within the superorganism composed of flagellate Streblomastix strix and complex community of Bacteroidetes bacteria on its surface.</title>
        <authorList>
            <person name="Treitli S.C."/>
            <person name="Kolisko M."/>
            <person name="Husnik F."/>
            <person name="Keeling P."/>
            <person name="Hampl V."/>
        </authorList>
    </citation>
    <scope>NUCLEOTIDE SEQUENCE [LARGE SCALE GENOMIC DNA]</scope>
    <source>
        <strain evidence="8">ST1C</strain>
    </source>
</reference>
<dbReference type="OrthoDB" id="19329at2759"/>
<evidence type="ECO:0000256" key="2">
    <source>
        <dbReference type="ARBA" id="ARBA00022771"/>
    </source>
</evidence>
<dbReference type="SUPFAM" id="SSF57667">
    <property type="entry name" value="beta-beta-alpha zinc fingers"/>
    <property type="match status" value="1"/>
</dbReference>
<dbReference type="Proteomes" id="UP000324800">
    <property type="component" value="Unassembled WGS sequence"/>
</dbReference>
<dbReference type="AlphaFoldDB" id="A0A5J4TKM8"/>
<sequence length="359" mass="42077">MLLKIAGQDPVDLKSFEQEQEIQKEPKPQKETTDCLVCKKSFNSQKALIQHCRSKNHRDKCAVVKVDPDLGLFPKKEPTPPPVSVDIVAKELEEVFQVEKEKEKVKEDQIENEKEKVKEDQIENEKEKDIDVEEDNKFQYDMKQCFICMNDFDSSELALIHMVEEHCLMIDEVSYVVDIEGLLEYLSEKINIGHICLACNHEFGSASSVKKHMMAKRHLYFIYEEDEYYDFYDFSTTYPEGYDDEDDDEDDEEEDGTIKEVDEEQEDDEEEDSNVDKPGQKWRKDKIKGMKEKRVIKEKIKEDNKNKQQMGIPQQLSLYPQPSISFSFSFSIQSSFTFSFSFSMAQTQYAIKNCWVRPC</sequence>
<keyword evidence="5" id="KW-0175">Coiled coil</keyword>
<dbReference type="Pfam" id="PF12756">
    <property type="entry name" value="zf-C2H2_2"/>
    <property type="match status" value="1"/>
</dbReference>